<reference evidence="3" key="1">
    <citation type="submission" date="2011-07" db="EMBL/GenBank/DDBJ databases">
        <authorList>
            <consortium name="Caenorhabditis brenneri Sequencing and Analysis Consortium"/>
            <person name="Wilson R.K."/>
        </authorList>
    </citation>
    <scope>NUCLEOTIDE SEQUENCE [LARGE SCALE GENOMIC DNA]</scope>
    <source>
        <strain evidence="3">PB2801</strain>
    </source>
</reference>
<keyword evidence="3" id="KW-1185">Reference proteome</keyword>
<organism evidence="3">
    <name type="scientific">Caenorhabditis brenneri</name>
    <name type="common">Nematode worm</name>
    <dbReference type="NCBI Taxonomy" id="135651"/>
    <lineage>
        <taxon>Eukaryota</taxon>
        <taxon>Metazoa</taxon>
        <taxon>Ecdysozoa</taxon>
        <taxon>Nematoda</taxon>
        <taxon>Chromadorea</taxon>
        <taxon>Rhabditida</taxon>
        <taxon>Rhabditina</taxon>
        <taxon>Rhabditomorpha</taxon>
        <taxon>Rhabditoidea</taxon>
        <taxon>Rhabditidae</taxon>
        <taxon>Peloderinae</taxon>
        <taxon>Caenorhabditis</taxon>
    </lineage>
</organism>
<proteinExistence type="predicted"/>
<dbReference type="HOGENOM" id="CLU_2401598_0_0_1"/>
<dbReference type="InParanoid" id="G0MWB1"/>
<dbReference type="AlphaFoldDB" id="G0MWB1"/>
<accession>G0MWB1</accession>
<sequence length="93" mass="10263">MLRETTTTNGIAAETVSTFTTLSYTYHGFQAIQSIPGSANANNVQAEDDAQSPQESNQVARGRQSGNCQNFYIDAVFQEIEMDKEKRDRGHAC</sequence>
<feature type="region of interest" description="Disordered" evidence="1">
    <location>
        <begin position="40"/>
        <end position="64"/>
    </location>
</feature>
<name>G0MWB1_CAEBE</name>
<evidence type="ECO:0000256" key="1">
    <source>
        <dbReference type="SAM" id="MobiDB-lite"/>
    </source>
</evidence>
<protein>
    <submittedName>
        <fullName evidence="2">Uncharacterized protein</fullName>
    </submittedName>
</protein>
<dbReference type="Proteomes" id="UP000008068">
    <property type="component" value="Unassembled WGS sequence"/>
</dbReference>
<dbReference type="EMBL" id="GL379816">
    <property type="protein sequence ID" value="EGT45987.1"/>
    <property type="molecule type" value="Genomic_DNA"/>
</dbReference>
<evidence type="ECO:0000313" key="2">
    <source>
        <dbReference type="EMBL" id="EGT45987.1"/>
    </source>
</evidence>
<evidence type="ECO:0000313" key="3">
    <source>
        <dbReference type="Proteomes" id="UP000008068"/>
    </source>
</evidence>
<gene>
    <name evidence="2" type="ORF">CAEBREN_14799</name>
</gene>